<dbReference type="InterPro" id="IPR017871">
    <property type="entry name" value="ABC_transporter-like_CS"/>
</dbReference>
<dbReference type="OrthoDB" id="10255969at2759"/>
<feature type="transmembrane region" description="Helical" evidence="11">
    <location>
        <begin position="322"/>
        <end position="345"/>
    </location>
</feature>
<keyword evidence="3" id="KW-0813">Transport</keyword>
<feature type="region of interest" description="Disordered" evidence="10">
    <location>
        <begin position="243"/>
        <end position="295"/>
    </location>
</feature>
<dbReference type="Pfam" id="PF00005">
    <property type="entry name" value="ABC_tran"/>
    <property type="match status" value="2"/>
</dbReference>
<feature type="compositionally biased region" description="Low complexity" evidence="10">
    <location>
        <begin position="22"/>
        <end position="37"/>
    </location>
</feature>
<organism evidence="13 14">
    <name type="scientific">Perkinsus olseni</name>
    <name type="common">Perkinsus atlanticus</name>
    <dbReference type="NCBI Taxonomy" id="32597"/>
    <lineage>
        <taxon>Eukaryota</taxon>
        <taxon>Sar</taxon>
        <taxon>Alveolata</taxon>
        <taxon>Perkinsozoa</taxon>
        <taxon>Perkinsea</taxon>
        <taxon>Perkinsida</taxon>
        <taxon>Perkinsidae</taxon>
        <taxon>Perkinsus</taxon>
    </lineage>
</organism>
<evidence type="ECO:0000256" key="1">
    <source>
        <dbReference type="ARBA" id="ARBA00004141"/>
    </source>
</evidence>
<evidence type="ECO:0000256" key="10">
    <source>
        <dbReference type="SAM" id="MobiDB-lite"/>
    </source>
</evidence>
<feature type="transmembrane region" description="Helical" evidence="11">
    <location>
        <begin position="730"/>
        <end position="748"/>
    </location>
</feature>
<dbReference type="CDD" id="cd03263">
    <property type="entry name" value="ABC_subfamily_A"/>
    <property type="match status" value="1"/>
</dbReference>
<keyword evidence="4 11" id="KW-0812">Transmembrane</keyword>
<dbReference type="GO" id="GO:0005524">
    <property type="term" value="F:ATP binding"/>
    <property type="evidence" value="ECO:0007669"/>
    <property type="project" value="UniProtKB-KW"/>
</dbReference>
<protein>
    <recommendedName>
        <fullName evidence="12">ABC transporter domain-containing protein</fullName>
    </recommendedName>
</protein>
<dbReference type="EMBL" id="JABAHT010000198">
    <property type="protein sequence ID" value="KAF4661449.1"/>
    <property type="molecule type" value="Genomic_DNA"/>
</dbReference>
<dbReference type="InterPro" id="IPR027417">
    <property type="entry name" value="P-loop_NTPase"/>
</dbReference>
<dbReference type="SMART" id="SM00382">
    <property type="entry name" value="AAA"/>
    <property type="match status" value="2"/>
</dbReference>
<evidence type="ECO:0000256" key="3">
    <source>
        <dbReference type="ARBA" id="ARBA00022448"/>
    </source>
</evidence>
<evidence type="ECO:0000313" key="14">
    <source>
        <dbReference type="Proteomes" id="UP000570595"/>
    </source>
</evidence>
<keyword evidence="5" id="KW-0677">Repeat</keyword>
<sequence>MSSSNSTRRVSKSISTSRLSNASSVAARSIKSRSSSRSTRKTRSSSSPKSPSSDDDGWEWYEETADGPGYYPLSRSRSTGFLPQIGCYALTGIPGYTGYVPRKWPENVIGASFRRANELALYRDPQLAARTCRGQNPGGLGDRSGADIPGYGGYIPGKYSDNVFGQVFANANRVAQAIKLQQAMDRDEAQQRRMDEWQKEGGKLQPFCQSSFDWSRWPSTSPCVYPLDVCSSTNPIFVMMTTSSPSSVKCPKDDGSSMADDHRRPQLLLDTSSSPVSSRPSSDGASTCEDGKKEKMRSRALRRSQIAALWWKNFLLARRSKVSVICEFIIPVIVSFAALLLVPIINSGTLEPITTPGQPYPFEFTVDYNSTTRETLPAVPAREGVNLYQKIAYDPLYNASAPDPKYHDRFTRINSLALYDFCFCKTLAIGPSGNKNAMEFAEYIREQFSEWDKYPARVKADSYAGILGYDDKNTTWTFPECKVLNEMESRPIVTTTLRDPDGVVRLVDYGSYSKTRVSQTDYQDRLCAYIDLEDLDEPIIRGNGTVKSKYSRYNTLWWGENEQIQRGDPNDNGPEYYADMGFAIIQAVLDDFKSGGNGTIYLGQFPMPYRAYKTVAAGEAFRGLASMFGVLFYMFPSFAVARKLIAERSGRLREGMRVMGLKDYPYIVSWYLWYFAFYFVIALIVFLFSLWMLPITGSLWLFLLAFLDQLSSMAFTFAVSTLFSSPNSGAVFTCAIYYIIAFTLALFGREQPLWGISLFPQCTFTMICNNIGYQFGIGITNISASVVNHGFDLTIGVVMLIVGFFVWTLVYLYLDQVIPHEYRATRKWYFPFQKSYWDEILGRDVTRKSRRNSSGDGDAEEVNPDEVSGIEKTWDQQQLELLREGQTVDVHDLKVRFKTPSGSINAVNGLDLEMFRDELFVLLGHNGAGKSTTINVLSGVVKPTSGDVRIFNHRVPDDMPLIRRSMGVCLQHNVLWGDLTVKEHLDLFARIRGLKTDGSKKLADEVGLGMKYNAKAKTLSGSGYNVTIAKTAAESVPDEPILSCVDKCLGGDYPVTVVSSIGLELGLRIPFEAVNKFGPMFQSLDADKEALGISSYGVSVTNLEEVFLKVSSKTENPTPEDVKAQRTKIHADIPVRRNVFNQFLILSLRRLIYGYRKWGATLTGFIIPFLVLLALLGLQKASLALKDPIPKVLGPTDSPYDLGPSTHVSGYWDYDRPQVLRTVFGDTEVITDLSKEKLSFFQFVECMHMQPWYFMANPRKKVDPLFPRNQAICKAVTTFSRSLLGNNTATFDTTAYGITTRVVFADMTAMHMVPYAMATDHPNATVVNHPLPVTYGQKSADMVNLSMSFSLGGMFVIAFIIAASNMLSYAMMEKTSLVKEQLYVSGCNIVMYWISCWIYDFLTIFACAALCFSSIKIYGLDLFLHGRALAATWLLLLGFCFCAPGFNYCVSLISKTTTIATYIRVGIGLVIGMIGSFVVAFLLYGGLRNPAGVPLMWVFRLVPSFPLANGITTMFFATLGMVRTPDGRSGVVVPPLTSVIAGNCVEGSTPGSQGYYCAAVAGDDIIMLFIMGVFYLVVAICLDYWLCNTRWNTKKDVVVPADKLGFEDHRVLEEKKRVAALDPETQMVYIRNLKKVFHQHNKKKQVWAVRGLNYALADGGIFGLLGVNGAGKTTTFKMLCGLLKPSAGDIYLAGRSLSGNTDEARKNIGYCPQQDALIDGLTVQEHLTMYGVIRGVPLRMMKVHVKELMEILQLSRYAHSYATRLSGGNKRKLCVGMALIGHPSIVFLDEPTTGVDPEARRNIWNVINKIANGRAKRSAVILTTHSMEEADALCNEMVIQVDGQFRCLGTSQQIKSEYGAGYKLQVHFIPAPIRERTLTLRRISSAKKGDRSDYLMRTDDEIRELLEDNGVTDSSAINCVVLLGSPQPDGVRMFSGPTLAEGVHRAQVHERMLRWLQGNLGAGCASLDGFGEYSLPRELKLGEVFTRLTDASVKQGLGYDDFQLTQATLEHVFNSFAKQSAAKDED</sequence>
<feature type="domain" description="ABC transporter" evidence="12">
    <location>
        <begin position="888"/>
        <end position="1119"/>
    </location>
</feature>
<dbReference type="PANTHER" id="PTHR19229">
    <property type="entry name" value="ATP-BINDING CASSETTE TRANSPORTER SUBFAMILY A ABCA"/>
    <property type="match status" value="1"/>
</dbReference>
<dbReference type="InterPro" id="IPR003439">
    <property type="entry name" value="ABC_transporter-like_ATP-bd"/>
</dbReference>
<dbReference type="GO" id="GO:0016020">
    <property type="term" value="C:membrane"/>
    <property type="evidence" value="ECO:0007669"/>
    <property type="project" value="UniProtKB-SubCell"/>
</dbReference>
<feature type="transmembrane region" description="Helical" evidence="11">
    <location>
        <begin position="1497"/>
        <end position="1519"/>
    </location>
</feature>
<evidence type="ECO:0000256" key="6">
    <source>
        <dbReference type="ARBA" id="ARBA00022741"/>
    </source>
</evidence>
<feature type="domain" description="ABC transporter" evidence="12">
    <location>
        <begin position="1628"/>
        <end position="1867"/>
    </location>
</feature>
<dbReference type="SUPFAM" id="SSF52540">
    <property type="entry name" value="P-loop containing nucleoside triphosphate hydrolases"/>
    <property type="match status" value="2"/>
</dbReference>
<evidence type="ECO:0000256" key="5">
    <source>
        <dbReference type="ARBA" id="ARBA00022737"/>
    </source>
</evidence>
<dbReference type="PROSITE" id="PS50893">
    <property type="entry name" value="ABC_TRANSPORTER_2"/>
    <property type="match status" value="2"/>
</dbReference>
<comment type="similarity">
    <text evidence="2">Belongs to the ABC transporter superfamily. ABCA family.</text>
</comment>
<dbReference type="Proteomes" id="UP000570595">
    <property type="component" value="Unassembled WGS sequence"/>
</dbReference>
<evidence type="ECO:0000259" key="12">
    <source>
        <dbReference type="PROSITE" id="PS50893"/>
    </source>
</evidence>
<feature type="transmembrane region" description="Helical" evidence="11">
    <location>
        <begin position="666"/>
        <end position="693"/>
    </location>
</feature>
<feature type="transmembrane region" description="Helical" evidence="11">
    <location>
        <begin position="699"/>
        <end position="723"/>
    </location>
</feature>
<dbReference type="PANTHER" id="PTHR19229:SF36">
    <property type="entry name" value="ATP-BINDING CASSETTE SUB-FAMILY A MEMBER 2"/>
    <property type="match status" value="1"/>
</dbReference>
<keyword evidence="8 11" id="KW-1133">Transmembrane helix</keyword>
<keyword evidence="9 11" id="KW-0472">Membrane</keyword>
<dbReference type="FunFam" id="3.40.50.300:FF:000335">
    <property type="entry name" value="ATP binding cassette subfamily A member 5"/>
    <property type="match status" value="1"/>
</dbReference>
<evidence type="ECO:0000256" key="4">
    <source>
        <dbReference type="ARBA" id="ARBA00022692"/>
    </source>
</evidence>
<evidence type="ECO:0000256" key="2">
    <source>
        <dbReference type="ARBA" id="ARBA00008869"/>
    </source>
</evidence>
<evidence type="ECO:0000256" key="8">
    <source>
        <dbReference type="ARBA" id="ARBA00022989"/>
    </source>
</evidence>
<feature type="transmembrane region" description="Helical" evidence="11">
    <location>
        <begin position="624"/>
        <end position="645"/>
    </location>
</feature>
<feature type="transmembrane region" description="Helical" evidence="11">
    <location>
        <begin position="793"/>
        <end position="814"/>
    </location>
</feature>
<keyword evidence="6" id="KW-0547">Nucleotide-binding</keyword>
<dbReference type="GO" id="GO:0016887">
    <property type="term" value="F:ATP hydrolysis activity"/>
    <property type="evidence" value="ECO:0007669"/>
    <property type="project" value="InterPro"/>
</dbReference>
<feature type="compositionally biased region" description="Low complexity" evidence="10">
    <location>
        <begin position="1"/>
        <end position="15"/>
    </location>
</feature>
<evidence type="ECO:0000313" key="13">
    <source>
        <dbReference type="EMBL" id="KAF4661449.1"/>
    </source>
</evidence>
<reference evidence="13 14" key="1">
    <citation type="submission" date="2020-04" db="EMBL/GenBank/DDBJ databases">
        <title>Perkinsus olseni comparative genomics.</title>
        <authorList>
            <person name="Bogema D.R."/>
        </authorList>
    </citation>
    <scope>NUCLEOTIDE SEQUENCE [LARGE SCALE GENOMIC DNA]</scope>
    <source>
        <strain evidence="13">ATCC PRA-179</strain>
    </source>
</reference>
<dbReference type="InterPro" id="IPR013525">
    <property type="entry name" value="ABC2_TM"/>
</dbReference>
<dbReference type="GO" id="GO:0140359">
    <property type="term" value="F:ABC-type transporter activity"/>
    <property type="evidence" value="ECO:0007669"/>
    <property type="project" value="InterPro"/>
</dbReference>
<feature type="transmembrane region" description="Helical" evidence="11">
    <location>
        <begin position="1430"/>
        <end position="1450"/>
    </location>
</feature>
<feature type="region of interest" description="Disordered" evidence="10">
    <location>
        <begin position="848"/>
        <end position="867"/>
    </location>
</feature>
<dbReference type="PROSITE" id="PS00211">
    <property type="entry name" value="ABC_TRANSPORTER_1"/>
    <property type="match status" value="1"/>
</dbReference>
<dbReference type="Pfam" id="PF12698">
    <property type="entry name" value="ABC2_membrane_3"/>
    <property type="match status" value="2"/>
</dbReference>
<feature type="compositionally biased region" description="Basic and acidic residues" evidence="10">
    <location>
        <begin position="250"/>
        <end position="264"/>
    </location>
</feature>
<dbReference type="GO" id="GO:0005319">
    <property type="term" value="F:lipid transporter activity"/>
    <property type="evidence" value="ECO:0007669"/>
    <property type="project" value="TreeGrafter"/>
</dbReference>
<feature type="compositionally biased region" description="Low complexity" evidence="10">
    <location>
        <begin position="272"/>
        <end position="282"/>
    </location>
</feature>
<feature type="transmembrane region" description="Helical" evidence="11">
    <location>
        <begin position="1158"/>
        <end position="1178"/>
    </location>
</feature>
<evidence type="ECO:0000256" key="9">
    <source>
        <dbReference type="ARBA" id="ARBA00023136"/>
    </source>
</evidence>
<feature type="transmembrane region" description="Helical" evidence="11">
    <location>
        <begin position="1462"/>
        <end position="1485"/>
    </location>
</feature>
<accession>A0A7J6LQ71</accession>
<proteinExistence type="inferred from homology"/>
<feature type="transmembrane region" description="Helical" evidence="11">
    <location>
        <begin position="1347"/>
        <end position="1369"/>
    </location>
</feature>
<gene>
    <name evidence="13" type="ORF">FOZ61_003178</name>
</gene>
<comment type="subcellular location">
    <subcellularLocation>
        <location evidence="1">Membrane</location>
        <topology evidence="1">Multi-pass membrane protein</topology>
    </subcellularLocation>
</comment>
<dbReference type="InterPro" id="IPR026082">
    <property type="entry name" value="ABCA"/>
</dbReference>
<evidence type="ECO:0000256" key="11">
    <source>
        <dbReference type="SAM" id="Phobius"/>
    </source>
</evidence>
<feature type="transmembrane region" description="Helical" evidence="11">
    <location>
        <begin position="1390"/>
        <end position="1418"/>
    </location>
</feature>
<feature type="transmembrane region" description="Helical" evidence="11">
    <location>
        <begin position="1565"/>
        <end position="1586"/>
    </location>
</feature>
<keyword evidence="7" id="KW-0067">ATP-binding</keyword>
<dbReference type="Gene3D" id="3.40.50.300">
    <property type="entry name" value="P-loop containing nucleotide triphosphate hydrolases"/>
    <property type="match status" value="2"/>
</dbReference>
<name>A0A7J6LQ71_PEROL</name>
<comment type="caution">
    <text evidence="13">The sequence shown here is derived from an EMBL/GenBank/DDBJ whole genome shotgun (WGS) entry which is preliminary data.</text>
</comment>
<evidence type="ECO:0000256" key="7">
    <source>
        <dbReference type="ARBA" id="ARBA00022840"/>
    </source>
</evidence>
<feature type="region of interest" description="Disordered" evidence="10">
    <location>
        <begin position="1"/>
        <end position="59"/>
    </location>
</feature>
<dbReference type="InterPro" id="IPR003593">
    <property type="entry name" value="AAA+_ATPase"/>
</dbReference>